<accession>A0A917UGF6</accession>
<dbReference type="Pfam" id="PF00150">
    <property type="entry name" value="Cellulase"/>
    <property type="match status" value="1"/>
</dbReference>
<evidence type="ECO:0000256" key="2">
    <source>
        <dbReference type="ARBA" id="ARBA00012601"/>
    </source>
</evidence>
<dbReference type="GO" id="GO:0009251">
    <property type="term" value="P:glucan catabolic process"/>
    <property type="evidence" value="ECO:0007669"/>
    <property type="project" value="TreeGrafter"/>
</dbReference>
<evidence type="ECO:0000256" key="3">
    <source>
        <dbReference type="ARBA" id="ARBA00022801"/>
    </source>
</evidence>
<organism evidence="7 8">
    <name type="scientific">Dactylosporangium sucinum</name>
    <dbReference type="NCBI Taxonomy" id="1424081"/>
    <lineage>
        <taxon>Bacteria</taxon>
        <taxon>Bacillati</taxon>
        <taxon>Actinomycetota</taxon>
        <taxon>Actinomycetes</taxon>
        <taxon>Micromonosporales</taxon>
        <taxon>Micromonosporaceae</taxon>
        <taxon>Dactylosporangium</taxon>
    </lineage>
</organism>
<protein>
    <recommendedName>
        <fullName evidence="2">cellulase</fullName>
        <ecNumber evidence="2">3.2.1.4</ecNumber>
    </recommendedName>
</protein>
<dbReference type="EMBL" id="BMPI01000112">
    <property type="protein sequence ID" value="GGM87423.1"/>
    <property type="molecule type" value="Genomic_DNA"/>
</dbReference>
<keyword evidence="3 5" id="KW-0378">Hydrolase</keyword>
<evidence type="ECO:0000259" key="6">
    <source>
        <dbReference type="Pfam" id="PF00150"/>
    </source>
</evidence>
<name>A0A917UGF6_9ACTN</name>
<evidence type="ECO:0000313" key="8">
    <source>
        <dbReference type="Proteomes" id="UP000642070"/>
    </source>
</evidence>
<comment type="similarity">
    <text evidence="5">Belongs to the glycosyl hydrolase 5 (cellulase A) family.</text>
</comment>
<proteinExistence type="inferred from homology"/>
<dbReference type="InterPro" id="IPR018087">
    <property type="entry name" value="Glyco_hydro_5_CS"/>
</dbReference>
<sequence length="327" mass="35533">MLVGVLAVFAFVAALSWPDRSSHQQQQPAARKLGLHVSGREVVEGDGSPFVMRGISHPYAWMQDQRQAFADIKRLGANTVRVVLTRQTTAPEVADVVATCKQQKLICVLENHDTTGYGDQEGSVPLDAVTGWWAGLRDVLAGQEDYVVVNIGNEPYGNSGTEAWTAATKAAVRKLRDAGLRHLLMADAPNWGQDWSGVMRDNAASVLAADPLHNTVFSVHMYGVYGTAEKVTGYLDAFRRQGLPLVVGEFGWKHTDGAVADDAIMRAAQERGVGYLGWSWSGNSGGVEYLDAATGFDAGRLTDWGRRLFAHIRETAREATVFTTASR</sequence>
<evidence type="ECO:0000256" key="1">
    <source>
        <dbReference type="ARBA" id="ARBA00000966"/>
    </source>
</evidence>
<dbReference type="PANTHER" id="PTHR34142:SF1">
    <property type="entry name" value="GLYCOSIDE HYDROLASE FAMILY 5 DOMAIN-CONTAINING PROTEIN"/>
    <property type="match status" value="1"/>
</dbReference>
<feature type="domain" description="Glycoside hydrolase family 5" evidence="6">
    <location>
        <begin position="44"/>
        <end position="284"/>
    </location>
</feature>
<dbReference type="Gene3D" id="3.20.20.80">
    <property type="entry name" value="Glycosidases"/>
    <property type="match status" value="1"/>
</dbReference>
<evidence type="ECO:0000256" key="4">
    <source>
        <dbReference type="ARBA" id="ARBA00023295"/>
    </source>
</evidence>
<dbReference type="PANTHER" id="PTHR34142">
    <property type="entry name" value="ENDO-BETA-1,4-GLUCANASE A"/>
    <property type="match status" value="1"/>
</dbReference>
<dbReference type="SUPFAM" id="SSF51445">
    <property type="entry name" value="(Trans)glycosidases"/>
    <property type="match status" value="1"/>
</dbReference>
<dbReference type="EC" id="3.2.1.4" evidence="2"/>
<keyword evidence="8" id="KW-1185">Reference proteome</keyword>
<dbReference type="Proteomes" id="UP000642070">
    <property type="component" value="Unassembled WGS sequence"/>
</dbReference>
<gene>
    <name evidence="7" type="ORF">GCM10007977_106730</name>
</gene>
<comment type="caution">
    <text evidence="7">The sequence shown here is derived from an EMBL/GenBank/DDBJ whole genome shotgun (WGS) entry which is preliminary data.</text>
</comment>
<evidence type="ECO:0000313" key="7">
    <source>
        <dbReference type="EMBL" id="GGM87423.1"/>
    </source>
</evidence>
<reference evidence="7" key="1">
    <citation type="journal article" date="2014" name="Int. J. Syst. Evol. Microbiol.">
        <title>Complete genome sequence of Corynebacterium casei LMG S-19264T (=DSM 44701T), isolated from a smear-ripened cheese.</title>
        <authorList>
            <consortium name="US DOE Joint Genome Institute (JGI-PGF)"/>
            <person name="Walter F."/>
            <person name="Albersmeier A."/>
            <person name="Kalinowski J."/>
            <person name="Ruckert C."/>
        </authorList>
    </citation>
    <scope>NUCLEOTIDE SEQUENCE</scope>
    <source>
        <strain evidence="7">JCM 19831</strain>
    </source>
</reference>
<dbReference type="PROSITE" id="PS00659">
    <property type="entry name" value="GLYCOSYL_HYDROL_F5"/>
    <property type="match status" value="1"/>
</dbReference>
<dbReference type="InterPro" id="IPR001547">
    <property type="entry name" value="Glyco_hydro_5"/>
</dbReference>
<dbReference type="AlphaFoldDB" id="A0A917UGF6"/>
<dbReference type="GO" id="GO:0008810">
    <property type="term" value="F:cellulase activity"/>
    <property type="evidence" value="ECO:0007669"/>
    <property type="project" value="UniProtKB-EC"/>
</dbReference>
<reference evidence="7" key="2">
    <citation type="submission" date="2020-09" db="EMBL/GenBank/DDBJ databases">
        <authorList>
            <person name="Sun Q."/>
            <person name="Ohkuma M."/>
        </authorList>
    </citation>
    <scope>NUCLEOTIDE SEQUENCE</scope>
    <source>
        <strain evidence="7">JCM 19831</strain>
    </source>
</reference>
<dbReference type="InterPro" id="IPR017853">
    <property type="entry name" value="GH"/>
</dbReference>
<comment type="catalytic activity">
    <reaction evidence="1">
        <text>Endohydrolysis of (1-&gt;4)-beta-D-glucosidic linkages in cellulose, lichenin and cereal beta-D-glucans.</text>
        <dbReference type="EC" id="3.2.1.4"/>
    </reaction>
</comment>
<evidence type="ECO:0000256" key="5">
    <source>
        <dbReference type="RuleBase" id="RU361153"/>
    </source>
</evidence>
<keyword evidence="4 5" id="KW-0326">Glycosidase</keyword>